<proteinExistence type="predicted"/>
<organism evidence="2">
    <name type="scientific">Tanacetum cinerariifolium</name>
    <name type="common">Dalmatian daisy</name>
    <name type="synonym">Chrysanthemum cinerariifolium</name>
    <dbReference type="NCBI Taxonomy" id="118510"/>
    <lineage>
        <taxon>Eukaryota</taxon>
        <taxon>Viridiplantae</taxon>
        <taxon>Streptophyta</taxon>
        <taxon>Embryophyta</taxon>
        <taxon>Tracheophyta</taxon>
        <taxon>Spermatophyta</taxon>
        <taxon>Magnoliopsida</taxon>
        <taxon>eudicotyledons</taxon>
        <taxon>Gunneridae</taxon>
        <taxon>Pentapetalae</taxon>
        <taxon>asterids</taxon>
        <taxon>campanulids</taxon>
        <taxon>Asterales</taxon>
        <taxon>Asteraceae</taxon>
        <taxon>Asteroideae</taxon>
        <taxon>Anthemideae</taxon>
        <taxon>Anthemidinae</taxon>
        <taxon>Tanacetum</taxon>
    </lineage>
</organism>
<reference evidence="2" key="1">
    <citation type="journal article" date="2019" name="Sci. Rep.">
        <title>Draft genome of Tanacetum cinerariifolium, the natural source of mosquito coil.</title>
        <authorList>
            <person name="Yamashiro T."/>
            <person name="Shiraishi A."/>
            <person name="Satake H."/>
            <person name="Nakayama K."/>
        </authorList>
    </citation>
    <scope>NUCLEOTIDE SEQUENCE</scope>
</reference>
<feature type="compositionally biased region" description="Acidic residues" evidence="1">
    <location>
        <begin position="1"/>
        <end position="32"/>
    </location>
</feature>
<feature type="compositionally biased region" description="Basic and acidic residues" evidence="1">
    <location>
        <begin position="33"/>
        <end position="50"/>
    </location>
</feature>
<evidence type="ECO:0000313" key="2">
    <source>
        <dbReference type="EMBL" id="GFC99349.1"/>
    </source>
</evidence>
<sequence>ENKDDDDQEEGDDDDDQEEGNNDNQDSDEEGEEFIHPRLRIHDVKETRDEESFDPIPKTPENMDDEGNGEENLELNVGREERQDEEDDEDELYRDVNINLRERVYKWLMFTLLKNLKTLM</sequence>
<name>A0A699SPF0_TANCI</name>
<evidence type="ECO:0000256" key="1">
    <source>
        <dbReference type="SAM" id="MobiDB-lite"/>
    </source>
</evidence>
<protein>
    <submittedName>
        <fullName evidence="2">Uncharacterized protein</fullName>
    </submittedName>
</protein>
<feature type="region of interest" description="Disordered" evidence="1">
    <location>
        <begin position="1"/>
        <end position="90"/>
    </location>
</feature>
<dbReference type="EMBL" id="BKCJ011177852">
    <property type="protein sequence ID" value="GFC99349.1"/>
    <property type="molecule type" value="Genomic_DNA"/>
</dbReference>
<accession>A0A699SPF0</accession>
<feature type="compositionally biased region" description="Acidic residues" evidence="1">
    <location>
        <begin position="62"/>
        <end position="73"/>
    </location>
</feature>
<feature type="non-terminal residue" evidence="2">
    <location>
        <position position="1"/>
    </location>
</feature>
<gene>
    <name evidence="2" type="ORF">Tci_871319</name>
</gene>
<dbReference type="AlphaFoldDB" id="A0A699SPF0"/>
<comment type="caution">
    <text evidence="2">The sequence shown here is derived from an EMBL/GenBank/DDBJ whole genome shotgun (WGS) entry which is preliminary data.</text>
</comment>